<dbReference type="Pfam" id="PF00135">
    <property type="entry name" value="COesterase"/>
    <property type="match status" value="1"/>
</dbReference>
<protein>
    <recommendedName>
        <fullName evidence="3">Carboxylic ester hydrolase</fullName>
        <ecNumber evidence="3">3.1.1.-</ecNumber>
    </recommendedName>
</protein>
<dbReference type="InterPro" id="IPR029058">
    <property type="entry name" value="AB_hydrolase_fold"/>
</dbReference>
<dbReference type="PANTHER" id="PTHR43142:SF6">
    <property type="entry name" value="PUTATIVE (AFU_ORTHOLOGUE AFUA_7G01710)-RELATED"/>
    <property type="match status" value="1"/>
</dbReference>
<feature type="domain" description="Carboxylesterase type B" evidence="4">
    <location>
        <begin position="3"/>
        <end position="443"/>
    </location>
</feature>
<keyword evidence="6" id="KW-1185">Reference proteome</keyword>
<evidence type="ECO:0000259" key="4">
    <source>
        <dbReference type="Pfam" id="PF00135"/>
    </source>
</evidence>
<keyword evidence="2 3" id="KW-0378">Hydrolase</keyword>
<accession>A0AAD4GQN6</accession>
<proteinExistence type="inferred from homology"/>
<sequence>MASVQINQLEVQGFNSSRGVSKFLGIPFATIPARFRQAVSVDPRKESGIFDATSYGPHCPQPVDGGRQLLSHLYAGREDPAPTAASEFSCLTLNIYTPLEVIISSSVKLPVLLWIHGGGWTVGDGNYDHDGTSLVEKSIDSGKPFVYVSLNYRVGYFGFLTSKELRDEAKRLGEAGYANQGLYDQRLALKWVHSNIGYFGGDPSRLTLAGQSAGAWSVLAHLKSEESPIFQQALVMSCPSLPLSSLEESQDIFDRLVASNGVSASAPATEKLAAIRKYAADELQALTQCRFGQFAMPILDPEWFVDTTLPFEQIEHLPPWIKAIVIGSTKQEYALYGIFCASWTSFQFQKAVQTVIPDEDFAKEVMEVYHISEDADHATAFNGFLQFGTDSLFSTVPVLIGDRDSPEVSLYSFDQEDDFDSSLLKGYAYHALDNAYFCRLTAVAGLEAPSWRHATANAFSEACFDIIYGKPPWEAYHKTGQVMSFQGKKTGLAKLSGLERWARFIATKERQRAFREAGERLLIYTLKYIQDHPPA</sequence>
<evidence type="ECO:0000256" key="3">
    <source>
        <dbReference type="RuleBase" id="RU361235"/>
    </source>
</evidence>
<dbReference type="EC" id="3.1.1.-" evidence="3"/>
<dbReference type="PROSITE" id="PS00122">
    <property type="entry name" value="CARBOXYLESTERASE_B_1"/>
    <property type="match status" value="1"/>
</dbReference>
<dbReference type="AlphaFoldDB" id="A0AAD4GQN6"/>
<dbReference type="PANTHER" id="PTHR43142">
    <property type="entry name" value="CARBOXYLIC ESTER HYDROLASE"/>
    <property type="match status" value="1"/>
</dbReference>
<evidence type="ECO:0000256" key="1">
    <source>
        <dbReference type="ARBA" id="ARBA00005964"/>
    </source>
</evidence>
<reference evidence="5" key="2">
    <citation type="submission" date="2020-02" db="EMBL/GenBank/DDBJ databases">
        <authorList>
            <person name="Gilchrist C.L.M."/>
            <person name="Chooi Y.-H."/>
        </authorList>
    </citation>
    <scope>NUCLEOTIDE SEQUENCE</scope>
    <source>
        <strain evidence="5">MST-FP2251</strain>
    </source>
</reference>
<dbReference type="InterPro" id="IPR019826">
    <property type="entry name" value="Carboxylesterase_B_AS"/>
</dbReference>
<comment type="caution">
    <text evidence="5">The sequence shown here is derived from an EMBL/GenBank/DDBJ whole genome shotgun (WGS) entry which is preliminary data.</text>
</comment>
<name>A0AAD4GQN6_ASPNN</name>
<organism evidence="5 6">
    <name type="scientific">Aspergillus nanangensis</name>
    <dbReference type="NCBI Taxonomy" id="2582783"/>
    <lineage>
        <taxon>Eukaryota</taxon>
        <taxon>Fungi</taxon>
        <taxon>Dikarya</taxon>
        <taxon>Ascomycota</taxon>
        <taxon>Pezizomycotina</taxon>
        <taxon>Eurotiomycetes</taxon>
        <taxon>Eurotiomycetidae</taxon>
        <taxon>Eurotiales</taxon>
        <taxon>Aspergillaceae</taxon>
        <taxon>Aspergillus</taxon>
        <taxon>Aspergillus subgen. Circumdati</taxon>
    </lineage>
</organism>
<dbReference type="Proteomes" id="UP001194746">
    <property type="component" value="Unassembled WGS sequence"/>
</dbReference>
<reference evidence="5" key="1">
    <citation type="journal article" date="2019" name="Beilstein J. Org. Chem.">
        <title>Nanangenines: drimane sesquiterpenoids as the dominant metabolite cohort of a novel Australian fungus, Aspergillus nanangensis.</title>
        <authorList>
            <person name="Lacey H.J."/>
            <person name="Gilchrist C.L.M."/>
            <person name="Crombie A."/>
            <person name="Kalaitzis J.A."/>
            <person name="Vuong D."/>
            <person name="Rutledge P.J."/>
            <person name="Turner P."/>
            <person name="Pitt J.I."/>
            <person name="Lacey E."/>
            <person name="Chooi Y.H."/>
            <person name="Piggott A.M."/>
        </authorList>
    </citation>
    <scope>NUCLEOTIDE SEQUENCE</scope>
    <source>
        <strain evidence="5">MST-FP2251</strain>
    </source>
</reference>
<evidence type="ECO:0000313" key="6">
    <source>
        <dbReference type="Proteomes" id="UP001194746"/>
    </source>
</evidence>
<dbReference type="InterPro" id="IPR002018">
    <property type="entry name" value="CarbesteraseB"/>
</dbReference>
<dbReference type="Gene3D" id="3.40.50.1820">
    <property type="entry name" value="alpha/beta hydrolase"/>
    <property type="match status" value="1"/>
</dbReference>
<dbReference type="EMBL" id="VCAU01000091">
    <property type="protein sequence ID" value="KAF9885685.1"/>
    <property type="molecule type" value="Genomic_DNA"/>
</dbReference>
<gene>
    <name evidence="5" type="ORF">FE257_012667</name>
</gene>
<comment type="similarity">
    <text evidence="1 3">Belongs to the type-B carboxylesterase/lipase family.</text>
</comment>
<evidence type="ECO:0000256" key="2">
    <source>
        <dbReference type="ARBA" id="ARBA00022801"/>
    </source>
</evidence>
<dbReference type="SUPFAM" id="SSF53474">
    <property type="entry name" value="alpha/beta-Hydrolases"/>
    <property type="match status" value="1"/>
</dbReference>
<dbReference type="GO" id="GO:0016787">
    <property type="term" value="F:hydrolase activity"/>
    <property type="evidence" value="ECO:0007669"/>
    <property type="project" value="UniProtKB-KW"/>
</dbReference>
<evidence type="ECO:0000313" key="5">
    <source>
        <dbReference type="EMBL" id="KAF9885685.1"/>
    </source>
</evidence>